<keyword evidence="2" id="KW-1185">Reference proteome</keyword>
<gene>
    <name evidence="1" type="ORF">NEUTE1DRAFT_36151</name>
</gene>
<dbReference type="HOGENOM" id="CLU_2391960_0_0_1"/>
<sequence length="94" mass="10691">SIPYLLGGIIDHENHRSSIFEPEPSCRPEQRAGAVSRSKSELITRIADLTVSQLDPENLIEANRQAKRSEARLRRCRAGTVRMASAFVLAFWRW</sequence>
<accession>F8MDG4</accession>
<proteinExistence type="predicted"/>
<feature type="non-terminal residue" evidence="1">
    <location>
        <position position="1"/>
    </location>
</feature>
<evidence type="ECO:0000313" key="1">
    <source>
        <dbReference type="EMBL" id="EGO61455.1"/>
    </source>
</evidence>
<dbReference type="AlphaFoldDB" id="F8MDG4"/>
<reference evidence="2" key="1">
    <citation type="journal article" date="2011" name="Genetics">
        <title>Massive changes in genome architecture accompany the transition to self-fertility in the filamentous fungus Neurospora tetrasperma.</title>
        <authorList>
            <person name="Ellison C.E."/>
            <person name="Stajich J.E."/>
            <person name="Jacobson D.J."/>
            <person name="Natvig D.O."/>
            <person name="Lapidus A."/>
            <person name="Foster B."/>
            <person name="Aerts A."/>
            <person name="Riley R."/>
            <person name="Lindquist E.A."/>
            <person name="Grigoriev I.V."/>
            <person name="Taylor J.W."/>
        </authorList>
    </citation>
    <scope>NUCLEOTIDE SEQUENCE [LARGE SCALE GENOMIC DNA]</scope>
    <source>
        <strain evidence="2">FGSC 2508 / P0657</strain>
    </source>
</reference>
<evidence type="ECO:0000313" key="2">
    <source>
        <dbReference type="Proteomes" id="UP000008065"/>
    </source>
</evidence>
<protein>
    <submittedName>
        <fullName evidence="1">Uncharacterized protein</fullName>
    </submittedName>
</protein>
<name>F8MDG4_NEUT8</name>
<dbReference type="EMBL" id="GL891302">
    <property type="protein sequence ID" value="EGO61455.1"/>
    <property type="molecule type" value="Genomic_DNA"/>
</dbReference>
<dbReference type="GeneID" id="20827549"/>
<dbReference type="KEGG" id="nte:NEUTE1DRAFT36151"/>
<dbReference type="Proteomes" id="UP000008065">
    <property type="component" value="Unassembled WGS sequence"/>
</dbReference>
<organism evidence="1 2">
    <name type="scientific">Neurospora tetrasperma (strain FGSC 2508 / ATCC MYA-4615 / P0657)</name>
    <dbReference type="NCBI Taxonomy" id="510951"/>
    <lineage>
        <taxon>Eukaryota</taxon>
        <taxon>Fungi</taxon>
        <taxon>Dikarya</taxon>
        <taxon>Ascomycota</taxon>
        <taxon>Pezizomycotina</taxon>
        <taxon>Sordariomycetes</taxon>
        <taxon>Sordariomycetidae</taxon>
        <taxon>Sordariales</taxon>
        <taxon>Sordariaceae</taxon>
        <taxon>Neurospora</taxon>
    </lineage>
</organism>
<dbReference type="VEuPathDB" id="FungiDB:NEUTE1DRAFT_36151"/>
<dbReference type="RefSeq" id="XP_009847138.1">
    <property type="nucleotide sequence ID" value="XM_009848836.1"/>
</dbReference>